<evidence type="ECO:0000259" key="1">
    <source>
        <dbReference type="Pfam" id="PF13529"/>
    </source>
</evidence>
<proteinExistence type="predicted"/>
<dbReference type="PROSITE" id="PS51257">
    <property type="entry name" value="PROKAR_LIPOPROTEIN"/>
    <property type="match status" value="1"/>
</dbReference>
<evidence type="ECO:0000313" key="2">
    <source>
        <dbReference type="EMBL" id="PIR93840.1"/>
    </source>
</evidence>
<comment type="caution">
    <text evidence="2">The sequence shown here is derived from an EMBL/GenBank/DDBJ whole genome shotgun (WGS) entry which is preliminary data.</text>
</comment>
<feature type="domain" description="Peptidase C39-like" evidence="1">
    <location>
        <begin position="101"/>
        <end position="239"/>
    </location>
</feature>
<sequence length="300" mass="33673">MEKTNQKFLVGLLSLLLLLILTGCIKAVGEPEFTYVEDGSDSMEIPDEKIITEVIDTSEGVQEDFETVEDENQGSESLFDKVVDLVTEDKNRIPATFENKVAFASQAPHGNWDLPYQETCEEASMVTVSKFFSGETLTADIMDQELLKVVEWEKNNLDTYTDTNVEEVVTIARDYFGLTVDVLTEVTEAKIKQELVAGNLIIAPFAGRELGNPNFTTPGPIYHMLVITGYDRNEFITNDVGTRKGENYKYKYDVLIAAMHDLPNYDDGSVFRPYDDTTLTDEAKAIKMLTGVKKMIVIKK</sequence>
<dbReference type="Gene3D" id="3.90.70.10">
    <property type="entry name" value="Cysteine proteinases"/>
    <property type="match status" value="1"/>
</dbReference>
<accession>A0A2H0V679</accession>
<dbReference type="Proteomes" id="UP000229901">
    <property type="component" value="Unassembled WGS sequence"/>
</dbReference>
<dbReference type="EMBL" id="PFAP01000034">
    <property type="protein sequence ID" value="PIR93840.1"/>
    <property type="molecule type" value="Genomic_DNA"/>
</dbReference>
<organism evidence="2 3">
    <name type="scientific">Candidatus Falkowbacteria bacterium CG10_big_fil_rev_8_21_14_0_10_39_11</name>
    <dbReference type="NCBI Taxonomy" id="1974565"/>
    <lineage>
        <taxon>Bacteria</taxon>
        <taxon>Candidatus Falkowiibacteriota</taxon>
    </lineage>
</organism>
<evidence type="ECO:0000313" key="3">
    <source>
        <dbReference type="Proteomes" id="UP000229901"/>
    </source>
</evidence>
<dbReference type="AlphaFoldDB" id="A0A2H0V679"/>
<dbReference type="InterPro" id="IPR039564">
    <property type="entry name" value="Peptidase_C39-like"/>
</dbReference>
<name>A0A2H0V679_9BACT</name>
<reference evidence="3" key="1">
    <citation type="submission" date="2017-09" db="EMBL/GenBank/DDBJ databases">
        <title>Depth-based differentiation of microbial function through sediment-hosted aquifers and enrichment of novel symbionts in the deep terrestrial subsurface.</title>
        <authorList>
            <person name="Probst A.J."/>
            <person name="Ladd B."/>
            <person name="Jarett J.K."/>
            <person name="Geller-Mcgrath D.E."/>
            <person name="Sieber C.M.K."/>
            <person name="Emerson J.B."/>
            <person name="Anantharaman K."/>
            <person name="Thomas B.C."/>
            <person name="Malmstrom R."/>
            <person name="Stieglmeier M."/>
            <person name="Klingl A."/>
            <person name="Woyke T."/>
            <person name="Ryan C.M."/>
            <person name="Banfield J.F."/>
        </authorList>
    </citation>
    <scope>NUCLEOTIDE SEQUENCE [LARGE SCALE GENOMIC DNA]</scope>
</reference>
<dbReference type="Pfam" id="PF13529">
    <property type="entry name" value="Peptidase_C39_2"/>
    <property type="match status" value="1"/>
</dbReference>
<protein>
    <recommendedName>
        <fullName evidence="1">Peptidase C39-like domain-containing protein</fullName>
    </recommendedName>
</protein>
<gene>
    <name evidence="2" type="ORF">COT97_04415</name>
</gene>